<sequence length="631" mass="71953">MNIHGPVWTDQPSRMRILDPLGTEGTINRLQSRLLYPVSSIAITERLRYLSFWAWITDHLDRHTRDERQRYEKIYLFANVAHDCDDEGTHGQGIVSRQRELDDGRKVGDIYDPTVDTVNISNDNFTLTSNSSGFDQYYKGILYNLLLFENEWTLSPLGKQLAVAFDEAISVEFSELQSAVEAERVQPALIERFAEHGCLCQLSNQEREYLTKAFLGLYTPETTWEDLDFLEALPVERLNLAPFLDRENLAESLIAYDEEDASTARLDVMEAREQADLTDLEKYILSGQHVFTRTSLLLILYAGYWVTERPTKTPDFTPLAESRALWQLVIHTEYFSQACQALLIGFYEAVRMLEPIGEAEVIERILTAPEYREALEAGLAAEVEPSDGELDTRAQIKNSIYYGQAFETSHRARLTPENDTQSLEEVGGKDSWEALTTVLTSGADALTLGSRSEWAFRTLLQDALEDTPSLAKSARVFGYSTLLLSSLQARYQHDFSADEFAPYRQWFNETERYPSPALLWNFPYDPSQTVATVLQQFTDDHIYTQYFNRLYQKLADNPGKSPQLMSTDADGQLSYVRPFNGGTPNLPTLKYDRLGDIFFELGWTTGNSLRELTLTTHGQALLEKFYVVGDR</sequence>
<name>A0A1H8VVM0_9EURY</name>
<dbReference type="OrthoDB" id="351307at2157"/>
<accession>A0A1H8VVM0</accession>
<dbReference type="Proteomes" id="UP000199126">
    <property type="component" value="Unassembled WGS sequence"/>
</dbReference>
<evidence type="ECO:0000313" key="1">
    <source>
        <dbReference type="EMBL" id="SEP19374.1"/>
    </source>
</evidence>
<reference evidence="2" key="1">
    <citation type="submission" date="2016-10" db="EMBL/GenBank/DDBJ databases">
        <authorList>
            <person name="Varghese N."/>
            <person name="Submissions S."/>
        </authorList>
    </citation>
    <scope>NUCLEOTIDE SEQUENCE [LARGE SCALE GENOMIC DNA]</scope>
    <source>
        <strain evidence="2">CGMCC 1.10121</strain>
    </source>
</reference>
<evidence type="ECO:0000313" key="2">
    <source>
        <dbReference type="Proteomes" id="UP000199126"/>
    </source>
</evidence>
<dbReference type="EMBL" id="FODV01000020">
    <property type="protein sequence ID" value="SEP19374.1"/>
    <property type="molecule type" value="Genomic_DNA"/>
</dbReference>
<gene>
    <name evidence="1" type="ORF">SAMN04487948_12012</name>
</gene>
<keyword evidence="2" id="KW-1185">Reference proteome</keyword>
<proteinExistence type="predicted"/>
<dbReference type="AlphaFoldDB" id="A0A1H8VVM0"/>
<protein>
    <submittedName>
        <fullName evidence="1">Uncharacterized protein</fullName>
    </submittedName>
</protein>
<dbReference type="RefSeq" id="WP_139246746.1">
    <property type="nucleotide sequence ID" value="NZ_FODV01000020.1"/>
</dbReference>
<organism evidence="1 2">
    <name type="scientific">Halogranum amylolyticum</name>
    <dbReference type="NCBI Taxonomy" id="660520"/>
    <lineage>
        <taxon>Archaea</taxon>
        <taxon>Methanobacteriati</taxon>
        <taxon>Methanobacteriota</taxon>
        <taxon>Stenosarchaea group</taxon>
        <taxon>Halobacteria</taxon>
        <taxon>Halobacteriales</taxon>
        <taxon>Haloferacaceae</taxon>
    </lineage>
</organism>